<dbReference type="Gene3D" id="1.10.472.80">
    <property type="entry name" value="Ypt/Rab-GAP domain of gyp1p, domain 3"/>
    <property type="match status" value="1"/>
</dbReference>
<feature type="domain" description="PDZ" evidence="7">
    <location>
        <begin position="753"/>
        <end position="828"/>
    </location>
</feature>
<dbReference type="InterPro" id="IPR013783">
    <property type="entry name" value="Ig-like_fold"/>
</dbReference>
<dbReference type="PROSITE" id="PS50086">
    <property type="entry name" value="TBC_RABGAP"/>
    <property type="match status" value="1"/>
</dbReference>
<dbReference type="Gene3D" id="2.30.42.10">
    <property type="match status" value="1"/>
</dbReference>
<dbReference type="PANTHER" id="PTHR13297:SF5">
    <property type="entry name" value="TBC1 DOMAIN FAMILY MEMBER 23"/>
    <property type="match status" value="1"/>
</dbReference>
<dbReference type="SMART" id="SM00228">
    <property type="entry name" value="PDZ"/>
    <property type="match status" value="1"/>
</dbReference>
<dbReference type="InterPro" id="IPR001763">
    <property type="entry name" value="Rhodanese-like_dom"/>
</dbReference>
<dbReference type="InterPro" id="IPR003961">
    <property type="entry name" value="FN3_dom"/>
</dbReference>
<evidence type="ECO:0000256" key="4">
    <source>
        <dbReference type="ARBA" id="ARBA00023034"/>
    </source>
</evidence>
<feature type="domain" description="Fibronectin type-III" evidence="9">
    <location>
        <begin position="1160"/>
        <end position="1255"/>
    </location>
</feature>
<accession>A0ABN8D7W9</accession>
<evidence type="ECO:0000313" key="11">
    <source>
        <dbReference type="Proteomes" id="UP001158986"/>
    </source>
</evidence>
<evidence type="ECO:0000256" key="3">
    <source>
        <dbReference type="ARBA" id="ARBA00022473"/>
    </source>
</evidence>
<feature type="region of interest" description="Disordered" evidence="5">
    <location>
        <begin position="1259"/>
        <end position="1282"/>
    </location>
</feature>
<sequence>MKKRRPDRFLIGLKCRLLGEIPSDLRSQVWKELLGVARSERVYLDQSILQVEEDLRNQRVIRADAARTRSNERRFQQPETVEVIVKLLTYYCKCRSIQYKQGMNEVLAPFLLLTEERQGCEDRVPLAEGVVFQCFYALIDRFLPHVFVDKEFRSLQCSFQLFRLLMLYHDPELCHYLDQHDMTPELYVTPWFMTLFARSLPPEFVFYLWDIFLLQEDPYLLHFVAYALVAANREQIFQAEIPMLPQVLSTLTFSSRIDLEQVCASALVVAESTPRSFKRDLYSVCYGGFTDAMVPFLDQLYVCSSLQVYPEELVRNLLDRLKGTKSEQHVSVLAPIALSGQDNPFSEADARNPSRSSRGDRPPLLYLSGNGNRDESTGLKFIVLDCRPAEEYHKLHLSLSHYIDPSIMGHPDALDKLMKGFFHMKGCHFCFVGRSVDSPSILSRSSSDSVALKTIVRLASVILNDTSQHLPSQDPSQRSIDVVVTEKDDREISPSASSPTEPAATSCNQSPGEPGTLPSEIDKNGVSEVHAEYVSVTQKLVLLFLQKGFKHVSRLDGGFDELEKNIRNMDTFAQEQLLVASPQLPPTYEQPILADLTETASKGGFNLFSKRGRSRQGVASKDDVSLENDTNTHAEISDGNSSRFSASKGTDTLFPSVSDTSTAMELKERKKKPSIKITTSSAVSTLSQRFMFLKAAAKDAVSLSSSSLSGTNSQAAVETNALVKCTRKDGWMKARVKKDEVIGTTFDVKIQPGPIGISFRKSRTSKKYQTAVDSLVPDSQAFATALITAGDLLVAINGKSLKNKAFLTVIKLIIEASRPVVLRFLTPISANKKVDAPDVMTTQPLAPKLVCATGHSLCVAWDKLSFSSSTTALYQLEYAKNSGDGSHSWLPVVIKQEGATDGINMSNVTDQTNGTMIGLEPGESVVFRVRCRGGQRWGPYSLSSSSMRTLDGLTAGASKSVSGFVIPTLVSRIDLATVIFLPGVCAEYVERGQFFYRVLQASQARRRPSLNSDKLDITLEKGQVVRGSERLVNPGENQIFVRLTIDNCGETGNENKDVQGKSMLLCNGQRETDDDGDGVWAYENTSKGDVVLERLPESAIAEIEPLLREQAKPMVQSFLSSHNLSPTSSGSFGDNIKPNSAAPISVVISSAALFSHAIAPPHILQAIPASSFEIIVTWDSVNEVGVAKYQIQYMKDRLAAMWWTVKPDISAETCRYSVTGLQPNTLYIFRIRSGTEDNIWSQFSDLSESCRTFPSGVLSADGASSDEDSEASIVRQPVSSDRNNWSTTSSLILAPAPQNAPVRTGSTMLDKAVAVASRLSIRSLSSYQIETLTDEEPLNNKRNDDTETQQHVVDENSELELPESRYVNLADWKSSSRIAHKDFRFYHVTKFEERDDCSHQLLCLGHRELVVAPSLLVILNVMVATREGFALVEEWRPLTSLIKVSERDDLNNALVFHFKDRTVSTPDSTDNAIPSNQLIVVVEGAQACAKVVQDYCAMTVNVH</sequence>
<proteinExistence type="predicted"/>
<gene>
    <name evidence="10" type="ORF">PBS001_LOCUS6814</name>
</gene>
<dbReference type="PROSITE" id="PS50853">
    <property type="entry name" value="FN3"/>
    <property type="match status" value="2"/>
</dbReference>
<reference evidence="10 11" key="1">
    <citation type="submission" date="2021-11" db="EMBL/GenBank/DDBJ databases">
        <authorList>
            <person name="Islam A."/>
            <person name="Islam S."/>
            <person name="Flora M.S."/>
            <person name="Rahman M."/>
            <person name="Ziaur R.M."/>
            <person name="Epstein J.H."/>
            <person name="Hassan M."/>
            <person name="Klassen M."/>
            <person name="Woodard K."/>
            <person name="Webb A."/>
            <person name="Webby R.J."/>
            <person name="El Zowalaty M.E."/>
        </authorList>
    </citation>
    <scope>NUCLEOTIDE SEQUENCE [LARGE SCALE GENOMIC DNA]</scope>
    <source>
        <strain evidence="10">Pbs1</strain>
    </source>
</reference>
<evidence type="ECO:0000313" key="10">
    <source>
        <dbReference type="EMBL" id="CAH0520329.1"/>
    </source>
</evidence>
<feature type="compositionally biased region" description="Basic and acidic residues" evidence="5">
    <location>
        <begin position="620"/>
        <end position="636"/>
    </location>
</feature>
<evidence type="ECO:0000259" key="6">
    <source>
        <dbReference type="PROSITE" id="PS50086"/>
    </source>
</evidence>
<dbReference type="Gene3D" id="1.10.8.270">
    <property type="entry name" value="putative rabgap domain of human tbc1 domain family member 14 like domains"/>
    <property type="match status" value="1"/>
</dbReference>
<feature type="domain" description="Rab-GAP TBC" evidence="6">
    <location>
        <begin position="20"/>
        <end position="216"/>
    </location>
</feature>
<feature type="domain" description="Fibronectin type-III" evidence="9">
    <location>
        <begin position="843"/>
        <end position="952"/>
    </location>
</feature>
<dbReference type="PROSITE" id="PS50206">
    <property type="entry name" value="RHODANESE_3"/>
    <property type="match status" value="1"/>
</dbReference>
<comment type="caution">
    <text evidence="10">The sequence shown here is derived from an EMBL/GenBank/DDBJ whole genome shotgun (WGS) entry which is preliminary data.</text>
</comment>
<organism evidence="10 11">
    <name type="scientific">Peronospora belbahrii</name>
    <dbReference type="NCBI Taxonomy" id="622444"/>
    <lineage>
        <taxon>Eukaryota</taxon>
        <taxon>Sar</taxon>
        <taxon>Stramenopiles</taxon>
        <taxon>Oomycota</taxon>
        <taxon>Peronosporomycetes</taxon>
        <taxon>Peronosporales</taxon>
        <taxon>Peronosporaceae</taxon>
        <taxon>Peronospora</taxon>
    </lineage>
</organism>
<dbReference type="SUPFAM" id="SSF49265">
    <property type="entry name" value="Fibronectin type III"/>
    <property type="match status" value="1"/>
</dbReference>
<feature type="compositionally biased region" description="Basic and acidic residues" evidence="5">
    <location>
        <begin position="348"/>
        <end position="361"/>
    </location>
</feature>
<dbReference type="Pfam" id="PF00041">
    <property type="entry name" value="fn3"/>
    <property type="match status" value="1"/>
</dbReference>
<dbReference type="PROSITE" id="PS50106">
    <property type="entry name" value="PDZ"/>
    <property type="match status" value="1"/>
</dbReference>
<dbReference type="InterPro" id="IPR039755">
    <property type="entry name" value="TBC1D23"/>
</dbReference>
<dbReference type="InterPro" id="IPR001478">
    <property type="entry name" value="PDZ"/>
</dbReference>
<protein>
    <recommendedName>
        <fullName evidence="2">TBC1 domain family member 23</fullName>
    </recommendedName>
</protein>
<keyword evidence="3" id="KW-0217">Developmental protein</keyword>
<dbReference type="SMART" id="SM00060">
    <property type="entry name" value="FN3"/>
    <property type="match status" value="2"/>
</dbReference>
<dbReference type="SUPFAM" id="SSF47923">
    <property type="entry name" value="Ypt/Rab-GAP domain of gyp1p"/>
    <property type="match status" value="2"/>
</dbReference>
<feature type="region of interest" description="Disordered" evidence="5">
    <location>
        <begin position="343"/>
        <end position="371"/>
    </location>
</feature>
<dbReference type="InterPro" id="IPR036034">
    <property type="entry name" value="PDZ_sf"/>
</dbReference>
<dbReference type="Pfam" id="PF00566">
    <property type="entry name" value="RabGAP-TBC"/>
    <property type="match status" value="1"/>
</dbReference>
<evidence type="ECO:0000256" key="2">
    <source>
        <dbReference type="ARBA" id="ARBA00014207"/>
    </source>
</evidence>
<dbReference type="CDD" id="cd00063">
    <property type="entry name" value="FN3"/>
    <property type="match status" value="2"/>
</dbReference>
<dbReference type="PANTHER" id="PTHR13297">
    <property type="entry name" value="TBC1 DOMAIN FAMILY MEMBER 23-RELATED"/>
    <property type="match status" value="1"/>
</dbReference>
<dbReference type="EMBL" id="CAKLCB010000348">
    <property type="protein sequence ID" value="CAH0520329.1"/>
    <property type="molecule type" value="Genomic_DNA"/>
</dbReference>
<name>A0ABN8D7W9_9STRA</name>
<feature type="compositionally biased region" description="Low complexity" evidence="5">
    <location>
        <begin position="493"/>
        <end position="506"/>
    </location>
</feature>
<comment type="subcellular location">
    <subcellularLocation>
        <location evidence="1">Golgi apparatus</location>
        <location evidence="1">trans-Golgi network</location>
    </subcellularLocation>
</comment>
<dbReference type="InterPro" id="IPR035969">
    <property type="entry name" value="Rab-GAP_TBC_sf"/>
</dbReference>
<feature type="domain" description="Rhodanese" evidence="8">
    <location>
        <begin position="538"/>
        <end position="571"/>
    </location>
</feature>
<evidence type="ECO:0000259" key="8">
    <source>
        <dbReference type="PROSITE" id="PS50206"/>
    </source>
</evidence>
<dbReference type="CDD" id="cd00136">
    <property type="entry name" value="PDZ_canonical"/>
    <property type="match status" value="1"/>
</dbReference>
<dbReference type="SUPFAM" id="SSF50156">
    <property type="entry name" value="PDZ domain-like"/>
    <property type="match status" value="1"/>
</dbReference>
<dbReference type="SMART" id="SM00164">
    <property type="entry name" value="TBC"/>
    <property type="match status" value="1"/>
</dbReference>
<keyword evidence="11" id="KW-1185">Reference proteome</keyword>
<dbReference type="Proteomes" id="UP001158986">
    <property type="component" value="Unassembled WGS sequence"/>
</dbReference>
<dbReference type="InterPro" id="IPR000195">
    <property type="entry name" value="Rab-GAP-TBC_dom"/>
</dbReference>
<evidence type="ECO:0000259" key="7">
    <source>
        <dbReference type="PROSITE" id="PS50106"/>
    </source>
</evidence>
<feature type="compositionally biased region" description="Polar residues" evidence="5">
    <location>
        <begin position="637"/>
        <end position="650"/>
    </location>
</feature>
<dbReference type="InterPro" id="IPR036116">
    <property type="entry name" value="FN3_sf"/>
</dbReference>
<evidence type="ECO:0000256" key="5">
    <source>
        <dbReference type="SAM" id="MobiDB-lite"/>
    </source>
</evidence>
<feature type="region of interest" description="Disordered" evidence="5">
    <location>
        <begin position="616"/>
        <end position="650"/>
    </location>
</feature>
<dbReference type="Gene3D" id="2.60.40.10">
    <property type="entry name" value="Immunoglobulins"/>
    <property type="match status" value="2"/>
</dbReference>
<evidence type="ECO:0000256" key="1">
    <source>
        <dbReference type="ARBA" id="ARBA00004601"/>
    </source>
</evidence>
<keyword evidence="4" id="KW-0333">Golgi apparatus</keyword>
<evidence type="ECO:0000259" key="9">
    <source>
        <dbReference type="PROSITE" id="PS50853"/>
    </source>
</evidence>
<feature type="region of interest" description="Disordered" evidence="5">
    <location>
        <begin position="1335"/>
        <end position="1357"/>
    </location>
</feature>
<feature type="region of interest" description="Disordered" evidence="5">
    <location>
        <begin position="486"/>
        <end position="522"/>
    </location>
</feature>